<comment type="similarity">
    <text evidence="1">Belongs to the methyltransferase superfamily. LaeA methyltransferase family.</text>
</comment>
<gene>
    <name evidence="3" type="ORF">H9Q72_013564</name>
</gene>
<dbReference type="GO" id="GO:0008168">
    <property type="term" value="F:methyltransferase activity"/>
    <property type="evidence" value="ECO:0007669"/>
    <property type="project" value="TreeGrafter"/>
</dbReference>
<dbReference type="AlphaFoldDB" id="A0A9P7KZD7"/>
<dbReference type="EMBL" id="JADFTT010000857">
    <property type="protein sequence ID" value="KAG5758298.1"/>
    <property type="molecule type" value="Genomic_DNA"/>
</dbReference>
<feature type="region of interest" description="Disordered" evidence="2">
    <location>
        <begin position="1"/>
        <end position="32"/>
    </location>
</feature>
<proteinExistence type="inferred from homology"/>
<organism evidence="3 4">
    <name type="scientific">Fusarium xylarioides</name>
    <dbReference type="NCBI Taxonomy" id="221167"/>
    <lineage>
        <taxon>Eukaryota</taxon>
        <taxon>Fungi</taxon>
        <taxon>Dikarya</taxon>
        <taxon>Ascomycota</taxon>
        <taxon>Pezizomycotina</taxon>
        <taxon>Sordariomycetes</taxon>
        <taxon>Hypocreomycetidae</taxon>
        <taxon>Hypocreales</taxon>
        <taxon>Nectriaceae</taxon>
        <taxon>Fusarium</taxon>
        <taxon>Fusarium fujikuroi species complex</taxon>
    </lineage>
</organism>
<sequence>MAQTQEVDPAAIVPDDATQDTDSSLGEDLQSSTASVSSSILNYRRENGRTYHTYKDGNAKVNHVLGVGTGTGIWAIDYADEHPEAQVTGVDLSPIQPDFVPPNVKFDIDDIEDEWTYSQPFDYIHSRVMTSCIADWGDYLKKCFNNLVPGGYLEIQEVDVNIKSDDGSLSPGNIMLKSLALLNEASVMFGRPYLDILSLVDIMKNIGFKDVVVEKFKWPINPWPRDKKAKLLGSLCYTNMACGLEAFTMAPLTRAHGWTPEEVSLWLVHQRQAMADRNTHAYWPLYSIYGRKPLKEN</sequence>
<dbReference type="Pfam" id="PF13489">
    <property type="entry name" value="Methyltransf_23"/>
    <property type="match status" value="1"/>
</dbReference>
<reference evidence="3" key="1">
    <citation type="journal article" date="2020" name="bioRxiv">
        <title>Historical genomics reveals the evolutionary mechanisms behind multiple outbreaks of the host-specific coffee wilt pathogen Fusarium xylarioides.</title>
        <authorList>
            <person name="Peck D."/>
            <person name="Nowell R.W."/>
            <person name="Flood J."/>
            <person name="Ryan M.J."/>
            <person name="Barraclough T.G."/>
        </authorList>
    </citation>
    <scope>NUCLEOTIDE SEQUENCE</scope>
    <source>
        <strain evidence="3">IMI 127659i</strain>
    </source>
</reference>
<evidence type="ECO:0008006" key="5">
    <source>
        <dbReference type="Google" id="ProtNLM"/>
    </source>
</evidence>
<reference evidence="3" key="2">
    <citation type="submission" date="2020-10" db="EMBL/GenBank/DDBJ databases">
        <authorList>
            <person name="Peck L.D."/>
            <person name="Nowell R.W."/>
            <person name="Flood J."/>
            <person name="Ryan M.J."/>
            <person name="Barraclough T.G."/>
        </authorList>
    </citation>
    <scope>NUCLEOTIDE SEQUENCE</scope>
    <source>
        <strain evidence="3">IMI 127659i</strain>
    </source>
</reference>
<dbReference type="PANTHER" id="PTHR43591:SF10">
    <property type="entry name" value="ABC TRANSMEMBRANE TYPE-1 DOMAIN-CONTAINING PROTEIN-RELATED"/>
    <property type="match status" value="1"/>
</dbReference>
<evidence type="ECO:0000256" key="1">
    <source>
        <dbReference type="ARBA" id="ARBA00038158"/>
    </source>
</evidence>
<dbReference type="Gene3D" id="3.40.50.150">
    <property type="entry name" value="Vaccinia Virus protein VP39"/>
    <property type="match status" value="1"/>
</dbReference>
<accession>A0A9P7KZD7</accession>
<keyword evidence="4" id="KW-1185">Reference proteome</keyword>
<dbReference type="PANTHER" id="PTHR43591">
    <property type="entry name" value="METHYLTRANSFERASE"/>
    <property type="match status" value="1"/>
</dbReference>
<comment type="caution">
    <text evidence="3">The sequence shown here is derived from an EMBL/GenBank/DDBJ whole genome shotgun (WGS) entry which is preliminary data.</text>
</comment>
<dbReference type="CDD" id="cd02440">
    <property type="entry name" value="AdoMet_MTases"/>
    <property type="match status" value="1"/>
</dbReference>
<evidence type="ECO:0000313" key="3">
    <source>
        <dbReference type="EMBL" id="KAG5758298.1"/>
    </source>
</evidence>
<dbReference type="SUPFAM" id="SSF53335">
    <property type="entry name" value="S-adenosyl-L-methionine-dependent methyltransferases"/>
    <property type="match status" value="1"/>
</dbReference>
<evidence type="ECO:0000313" key="4">
    <source>
        <dbReference type="Proteomes" id="UP000750502"/>
    </source>
</evidence>
<dbReference type="OrthoDB" id="2013972at2759"/>
<dbReference type="Proteomes" id="UP000750502">
    <property type="component" value="Unassembled WGS sequence"/>
</dbReference>
<dbReference type="InterPro" id="IPR029063">
    <property type="entry name" value="SAM-dependent_MTases_sf"/>
</dbReference>
<protein>
    <recommendedName>
        <fullName evidence="5">Methyltransferase</fullName>
    </recommendedName>
</protein>
<name>A0A9P7KZD7_9HYPO</name>
<feature type="compositionally biased region" description="Polar residues" evidence="2">
    <location>
        <begin position="20"/>
        <end position="32"/>
    </location>
</feature>
<evidence type="ECO:0000256" key="2">
    <source>
        <dbReference type="SAM" id="MobiDB-lite"/>
    </source>
</evidence>